<keyword evidence="1" id="KW-0472">Membrane</keyword>
<sequence length="203" mass="21006">MAAAISGGIVKVATRSASVLIKSGLAWLVVLSIYRQQTPAEVLQSAVDWSGAELSLTPVVDWVHTRGSVIEAFALFVLSVSISGVRFGSTSWTSTHGPMGMSLGVILLVETGAPNIALVVAMTAGPLFATALERDIGSGAVVFVSPWIYLIAPAVVLSDLLGFRGAASKQRSHHQARLDRTGPAASRAARVGGEGFLGSPVDV</sequence>
<protein>
    <submittedName>
        <fullName evidence="2">Uncharacterized protein</fullName>
    </submittedName>
</protein>
<reference evidence="3" key="1">
    <citation type="journal article" date="2019" name="Int. J. Syst. Evol. Microbiol.">
        <title>The Global Catalogue of Microorganisms (GCM) 10K type strain sequencing project: providing services to taxonomists for standard genome sequencing and annotation.</title>
        <authorList>
            <consortium name="The Broad Institute Genomics Platform"/>
            <consortium name="The Broad Institute Genome Sequencing Center for Infectious Disease"/>
            <person name="Wu L."/>
            <person name="Ma J."/>
        </authorList>
    </citation>
    <scope>NUCLEOTIDE SEQUENCE [LARGE SCALE GENOMIC DNA]</scope>
    <source>
        <strain evidence="3">JCM 10977</strain>
    </source>
</reference>
<evidence type="ECO:0000313" key="3">
    <source>
        <dbReference type="Proteomes" id="UP001500542"/>
    </source>
</evidence>
<feature type="transmembrane region" description="Helical" evidence="1">
    <location>
        <begin position="12"/>
        <end position="34"/>
    </location>
</feature>
<keyword evidence="1" id="KW-0812">Transmembrane</keyword>
<dbReference type="EMBL" id="BAAAHK010000009">
    <property type="protein sequence ID" value="GAA0946603.1"/>
    <property type="molecule type" value="Genomic_DNA"/>
</dbReference>
<proteinExistence type="predicted"/>
<keyword evidence="3" id="KW-1185">Reference proteome</keyword>
<evidence type="ECO:0000313" key="2">
    <source>
        <dbReference type="EMBL" id="GAA0946603.1"/>
    </source>
</evidence>
<evidence type="ECO:0000256" key="1">
    <source>
        <dbReference type="SAM" id="Phobius"/>
    </source>
</evidence>
<organism evidence="2 3">
    <name type="scientific">Kribbella koreensis</name>
    <dbReference type="NCBI Taxonomy" id="57909"/>
    <lineage>
        <taxon>Bacteria</taxon>
        <taxon>Bacillati</taxon>
        <taxon>Actinomycetota</taxon>
        <taxon>Actinomycetes</taxon>
        <taxon>Propionibacteriales</taxon>
        <taxon>Kribbellaceae</taxon>
        <taxon>Kribbella</taxon>
    </lineage>
</organism>
<gene>
    <name evidence="2" type="ORF">GCM10009554_42670</name>
</gene>
<feature type="transmembrane region" description="Helical" evidence="1">
    <location>
        <begin position="69"/>
        <end position="89"/>
    </location>
</feature>
<accession>A0ABP4B690</accession>
<dbReference type="Proteomes" id="UP001500542">
    <property type="component" value="Unassembled WGS sequence"/>
</dbReference>
<feature type="transmembrane region" description="Helical" evidence="1">
    <location>
        <begin position="101"/>
        <end position="127"/>
    </location>
</feature>
<name>A0ABP4B690_9ACTN</name>
<keyword evidence="1" id="KW-1133">Transmembrane helix</keyword>
<feature type="transmembrane region" description="Helical" evidence="1">
    <location>
        <begin position="147"/>
        <end position="167"/>
    </location>
</feature>
<comment type="caution">
    <text evidence="2">The sequence shown here is derived from an EMBL/GenBank/DDBJ whole genome shotgun (WGS) entry which is preliminary data.</text>
</comment>